<accession>A0A226X0T3</accession>
<comment type="caution">
    <text evidence="1">The sequence shown here is derived from an EMBL/GenBank/DDBJ whole genome shotgun (WGS) entry which is preliminary data.</text>
</comment>
<protein>
    <submittedName>
        <fullName evidence="1">Uncharacterized protein</fullName>
    </submittedName>
</protein>
<proteinExistence type="predicted"/>
<name>A0A226X0T3_CABSO</name>
<sequence length="39" mass="4013">MPSPRPDHRPGAADNAGTHDCYLQCVHCNAPGAVGQVIG</sequence>
<organism evidence="1 2">
    <name type="scientific">Caballeronia sordidicola</name>
    <name type="common">Burkholderia sordidicola</name>
    <dbReference type="NCBI Taxonomy" id="196367"/>
    <lineage>
        <taxon>Bacteria</taxon>
        <taxon>Pseudomonadati</taxon>
        <taxon>Pseudomonadota</taxon>
        <taxon>Betaproteobacteria</taxon>
        <taxon>Burkholderiales</taxon>
        <taxon>Burkholderiaceae</taxon>
        <taxon>Caballeronia</taxon>
    </lineage>
</organism>
<dbReference type="EMBL" id="MTHB01000123">
    <property type="protein sequence ID" value="OXC76488.1"/>
    <property type="molecule type" value="Genomic_DNA"/>
</dbReference>
<evidence type="ECO:0000313" key="1">
    <source>
        <dbReference type="EMBL" id="OXC76488.1"/>
    </source>
</evidence>
<dbReference type="AlphaFoldDB" id="A0A226X0T3"/>
<reference evidence="2" key="1">
    <citation type="submission" date="2017-01" db="EMBL/GenBank/DDBJ databases">
        <title>Genome Analysis of Deinococcus marmoris KOPRI26562.</title>
        <authorList>
            <person name="Kim J.H."/>
            <person name="Oh H.-M."/>
        </authorList>
    </citation>
    <scope>NUCLEOTIDE SEQUENCE [LARGE SCALE GENOMIC DNA]</scope>
    <source>
        <strain evidence="2">PAMC 26633</strain>
    </source>
</reference>
<evidence type="ECO:0000313" key="2">
    <source>
        <dbReference type="Proteomes" id="UP000214720"/>
    </source>
</evidence>
<dbReference type="Proteomes" id="UP000214720">
    <property type="component" value="Unassembled WGS sequence"/>
</dbReference>
<gene>
    <name evidence="1" type="ORF">BSU04_20965</name>
</gene>